<reference evidence="2" key="3">
    <citation type="submission" date="2022-09" db="EMBL/GenBank/DDBJ databases">
        <title>The genome sequence of Rhodococcus aetherivorans N1.</title>
        <authorList>
            <person name="Jiang W."/>
        </authorList>
    </citation>
    <scope>NUCLEOTIDE SEQUENCE</scope>
    <source>
        <strain evidence="2">N1</strain>
    </source>
</reference>
<protein>
    <submittedName>
        <fullName evidence="2">Uncharacterized protein</fullName>
    </submittedName>
</protein>
<keyword evidence="3" id="KW-1185">Reference proteome</keyword>
<organism evidence="2 4">
    <name type="scientific">Rhodococcus aetherivorans</name>
    <dbReference type="NCBI Taxonomy" id="191292"/>
    <lineage>
        <taxon>Bacteria</taxon>
        <taxon>Bacillati</taxon>
        <taxon>Actinomycetota</taxon>
        <taxon>Actinomycetes</taxon>
        <taxon>Mycobacteriales</taxon>
        <taxon>Nocardiaceae</taxon>
        <taxon>Rhodococcus</taxon>
    </lineage>
</organism>
<accession>A0AA46PXN9</accession>
<name>A0AA46PXN9_9NOCA</name>
<evidence type="ECO:0000313" key="2">
    <source>
        <dbReference type="EMBL" id="UYF95621.1"/>
    </source>
</evidence>
<dbReference type="Proteomes" id="UP001163947">
    <property type="component" value="Chromosome"/>
</dbReference>
<reference evidence="1" key="2">
    <citation type="submission" date="2019-10" db="EMBL/GenBank/DDBJ databases">
        <title>Draft genome sequence of Rhodococcus aetherivorans JCM 14343.</title>
        <authorList>
            <person name="Inoue D."/>
            <person name="Nakazawa M."/>
            <person name="Yamamoto N."/>
            <person name="Sei K."/>
            <person name="Ike M."/>
        </authorList>
    </citation>
    <scope>NUCLEOTIDE SEQUENCE</scope>
    <source>
        <strain evidence="1">JCM 14343</strain>
    </source>
</reference>
<dbReference type="RefSeq" id="WP_157127564.1">
    <property type="nucleotide sequence ID" value="NZ_BAAAYP010000077.1"/>
</dbReference>
<evidence type="ECO:0000313" key="1">
    <source>
        <dbReference type="EMBL" id="GES36307.1"/>
    </source>
</evidence>
<gene>
    <name evidence="2" type="ORF">OCS65_07650</name>
    <name evidence="1" type="ORF">RAJCM14343_1558</name>
</gene>
<evidence type="ECO:0000313" key="4">
    <source>
        <dbReference type="Proteomes" id="UP001163947"/>
    </source>
</evidence>
<dbReference type="AlphaFoldDB" id="A0AA46PXN9"/>
<dbReference type="EMBL" id="BLAH01000058">
    <property type="protein sequence ID" value="GES36307.1"/>
    <property type="molecule type" value="Genomic_DNA"/>
</dbReference>
<proteinExistence type="predicted"/>
<dbReference type="Proteomes" id="UP000325466">
    <property type="component" value="Unassembled WGS sequence"/>
</dbReference>
<dbReference type="EMBL" id="CP106982">
    <property type="protein sequence ID" value="UYF95621.1"/>
    <property type="molecule type" value="Genomic_DNA"/>
</dbReference>
<reference evidence="1 3" key="1">
    <citation type="journal article" date="2018" name="Biodegradation">
        <title>1,4-Dioxane degradation characteristics of Rhodococcus aetherivorans JCM 14343.</title>
        <authorList>
            <person name="Inoue D."/>
            <person name="Tsunoda T."/>
            <person name="Yamamoto N."/>
            <person name="Ike M."/>
            <person name="Sei K."/>
        </authorList>
    </citation>
    <scope>NUCLEOTIDE SEQUENCE [LARGE SCALE GENOMIC DNA]</scope>
    <source>
        <strain evidence="1 3">JCM 14343</strain>
    </source>
</reference>
<dbReference type="GeneID" id="83620281"/>
<sequence>MPVGRKWCEVENEFFPAEEFQGDVHMHCQGRAWGIPDSYVMPSKSPEDAD</sequence>
<evidence type="ECO:0000313" key="3">
    <source>
        <dbReference type="Proteomes" id="UP000325466"/>
    </source>
</evidence>